<dbReference type="PROSITE" id="PS00455">
    <property type="entry name" value="AMP_BINDING"/>
    <property type="match status" value="1"/>
</dbReference>
<dbReference type="Pfam" id="PF13193">
    <property type="entry name" value="AMP-binding_C"/>
    <property type="match status" value="1"/>
</dbReference>
<dbReference type="Gene3D" id="3.30.300.30">
    <property type="match status" value="1"/>
</dbReference>
<dbReference type="InterPro" id="IPR000873">
    <property type="entry name" value="AMP-dep_synth/lig_dom"/>
</dbReference>
<dbReference type="InterPro" id="IPR042099">
    <property type="entry name" value="ANL_N_sf"/>
</dbReference>
<accession>A0A7Z0D007</accession>
<reference evidence="4 5" key="1">
    <citation type="submission" date="2020-07" db="EMBL/GenBank/DDBJ databases">
        <title>Sequencing the genomes of 1000 actinobacteria strains.</title>
        <authorList>
            <person name="Klenk H.-P."/>
        </authorList>
    </citation>
    <scope>NUCLEOTIDE SEQUENCE [LARGE SCALE GENOMIC DNA]</scope>
    <source>
        <strain evidence="4 5">DSM 26341</strain>
    </source>
</reference>
<keyword evidence="5" id="KW-1185">Reference proteome</keyword>
<gene>
    <name evidence="4" type="ORF">BJY26_001095</name>
</gene>
<evidence type="ECO:0000259" key="3">
    <source>
        <dbReference type="Pfam" id="PF13193"/>
    </source>
</evidence>
<evidence type="ECO:0000256" key="1">
    <source>
        <dbReference type="SAM" id="MobiDB-lite"/>
    </source>
</evidence>
<feature type="domain" description="AMP-binding enzyme C-terminal" evidence="3">
    <location>
        <begin position="430"/>
        <end position="506"/>
    </location>
</feature>
<keyword evidence="4" id="KW-0436">Ligase</keyword>
<organism evidence="4 5">
    <name type="scientific">Spelaeicoccus albus</name>
    <dbReference type="NCBI Taxonomy" id="1280376"/>
    <lineage>
        <taxon>Bacteria</taxon>
        <taxon>Bacillati</taxon>
        <taxon>Actinomycetota</taxon>
        <taxon>Actinomycetes</taxon>
        <taxon>Micrococcales</taxon>
        <taxon>Brevibacteriaceae</taxon>
        <taxon>Spelaeicoccus</taxon>
    </lineage>
</organism>
<evidence type="ECO:0000313" key="4">
    <source>
        <dbReference type="EMBL" id="NYI66789.1"/>
    </source>
</evidence>
<dbReference type="Proteomes" id="UP000539111">
    <property type="component" value="Unassembled WGS sequence"/>
</dbReference>
<sequence>MTSETFDAVWHRAVRDHGDRQFLVFGDGETAPETWTYGEFDDIVARVSARLLEAGVMPGSSIHLALKNCPAFIALWLAAAKIGAWIVPVDPSSAAREIASQIERTSPRIGIYAAARGDVYRDGARGRLESLIELSETADDVGPSAPLLSSAGPTDDGRHVSPAETDRLAVMFTSGTTSAPKGVELTQANYANVARAMSAVIGLRPEHRWLVTLPLFHANAQYYCFASAIAVGAGVALTPTFSASRWCRQADALEATHASLFAAPIRMILARRPSDAPELHLEHVWFAQNLSSAQFREFAGIIGTEPRQLYGMTETVAIVTADLSTTPSSTVIGTPILDRTVAVVDPATYDPVDPGEVGLLLVEGVPGQDLFAGYLDAPEITARAFHTDSDGRTWFATGDLVTVRRDGAYRFVGRIDDVIKVSGENVSLTEVEAAIADAPGVLEVAVVARPDDVRDQVPVAYVVARHPDDPPRIADLAAWAERNLASAARPVEWQLIDELPRTSVGKIRRFKLTSGEGRRNK</sequence>
<dbReference type="GO" id="GO:0016878">
    <property type="term" value="F:acid-thiol ligase activity"/>
    <property type="evidence" value="ECO:0007669"/>
    <property type="project" value="UniProtKB-ARBA"/>
</dbReference>
<dbReference type="InterPro" id="IPR020845">
    <property type="entry name" value="AMP-binding_CS"/>
</dbReference>
<dbReference type="AlphaFoldDB" id="A0A7Z0D007"/>
<dbReference type="InterPro" id="IPR045851">
    <property type="entry name" value="AMP-bd_C_sf"/>
</dbReference>
<proteinExistence type="predicted"/>
<dbReference type="PANTHER" id="PTHR43767">
    <property type="entry name" value="LONG-CHAIN-FATTY-ACID--COA LIGASE"/>
    <property type="match status" value="1"/>
</dbReference>
<evidence type="ECO:0000259" key="2">
    <source>
        <dbReference type="Pfam" id="PF00501"/>
    </source>
</evidence>
<dbReference type="EMBL" id="JACBZP010000001">
    <property type="protein sequence ID" value="NYI66789.1"/>
    <property type="molecule type" value="Genomic_DNA"/>
</dbReference>
<dbReference type="SUPFAM" id="SSF56801">
    <property type="entry name" value="Acetyl-CoA synthetase-like"/>
    <property type="match status" value="1"/>
</dbReference>
<dbReference type="PANTHER" id="PTHR43767:SF1">
    <property type="entry name" value="NONRIBOSOMAL PEPTIDE SYNTHASE PES1 (EUROFUNG)-RELATED"/>
    <property type="match status" value="1"/>
</dbReference>
<dbReference type="InterPro" id="IPR050237">
    <property type="entry name" value="ATP-dep_AMP-bd_enzyme"/>
</dbReference>
<dbReference type="RefSeq" id="WP_179426369.1">
    <property type="nucleotide sequence ID" value="NZ_JACBZP010000001.1"/>
</dbReference>
<dbReference type="InterPro" id="IPR025110">
    <property type="entry name" value="AMP-bd_C"/>
</dbReference>
<protein>
    <submittedName>
        <fullName evidence="4">Crotonobetaine/carnitine-CoA ligase</fullName>
        <ecNumber evidence="4">6.2.1.-</ecNumber>
    </submittedName>
</protein>
<feature type="region of interest" description="Disordered" evidence="1">
    <location>
        <begin position="139"/>
        <end position="160"/>
    </location>
</feature>
<dbReference type="Pfam" id="PF00501">
    <property type="entry name" value="AMP-binding"/>
    <property type="match status" value="1"/>
</dbReference>
<feature type="domain" description="AMP-dependent synthetase/ligase" evidence="2">
    <location>
        <begin position="11"/>
        <end position="375"/>
    </location>
</feature>
<dbReference type="EC" id="6.2.1.-" evidence="4"/>
<evidence type="ECO:0000313" key="5">
    <source>
        <dbReference type="Proteomes" id="UP000539111"/>
    </source>
</evidence>
<comment type="caution">
    <text evidence="4">The sequence shown here is derived from an EMBL/GenBank/DDBJ whole genome shotgun (WGS) entry which is preliminary data.</text>
</comment>
<dbReference type="Gene3D" id="3.40.50.12780">
    <property type="entry name" value="N-terminal domain of ligase-like"/>
    <property type="match status" value="1"/>
</dbReference>
<name>A0A7Z0D007_9MICO</name>